<keyword evidence="5" id="KW-0456">Lyase</keyword>
<dbReference type="InterPro" id="IPR036874">
    <property type="entry name" value="Carbonic_anhydrase_sf"/>
</dbReference>
<dbReference type="Gene3D" id="3.40.1050.10">
    <property type="entry name" value="Carbonic anhydrase"/>
    <property type="match status" value="1"/>
</dbReference>
<keyword evidence="4 7" id="KW-0862">Zinc</keyword>
<reference evidence="8 9" key="1">
    <citation type="submission" date="2016-10" db="EMBL/GenBank/DDBJ databases">
        <authorList>
            <person name="de Groot N.N."/>
        </authorList>
    </citation>
    <scope>NUCLEOTIDE SEQUENCE [LARGE SCALE GENOMIC DNA]</scope>
    <source>
        <strain evidence="8 9">CGMCC 1.10267</strain>
    </source>
</reference>
<proteinExistence type="inferred from homology"/>
<protein>
    <recommendedName>
        <fullName evidence="2">carbonic anhydrase</fullName>
        <ecNumber evidence="2">4.2.1.1</ecNumber>
    </recommendedName>
</protein>
<feature type="binding site" evidence="7">
    <location>
        <position position="45"/>
    </location>
    <ligand>
        <name>Zn(2+)</name>
        <dbReference type="ChEBI" id="CHEBI:29105"/>
    </ligand>
</feature>
<organism evidence="8 9">
    <name type="scientific">Pelagibacterium luteolum</name>
    <dbReference type="NCBI Taxonomy" id="440168"/>
    <lineage>
        <taxon>Bacteria</taxon>
        <taxon>Pseudomonadati</taxon>
        <taxon>Pseudomonadota</taxon>
        <taxon>Alphaproteobacteria</taxon>
        <taxon>Hyphomicrobiales</taxon>
        <taxon>Devosiaceae</taxon>
        <taxon>Pelagibacterium</taxon>
    </lineage>
</organism>
<name>A0A1G7SBH8_9HYPH</name>
<gene>
    <name evidence="8" type="ORF">SAMN04487974_101407</name>
</gene>
<evidence type="ECO:0000256" key="1">
    <source>
        <dbReference type="ARBA" id="ARBA00006217"/>
    </source>
</evidence>
<dbReference type="RefSeq" id="WP_090590577.1">
    <property type="nucleotide sequence ID" value="NZ_FNCS01000001.1"/>
</dbReference>
<dbReference type="STRING" id="440168.SAMN04487974_101407"/>
<evidence type="ECO:0000313" key="8">
    <source>
        <dbReference type="EMBL" id="SDG20252.1"/>
    </source>
</evidence>
<comment type="catalytic activity">
    <reaction evidence="6">
        <text>hydrogencarbonate + H(+) = CO2 + H2O</text>
        <dbReference type="Rhea" id="RHEA:10748"/>
        <dbReference type="ChEBI" id="CHEBI:15377"/>
        <dbReference type="ChEBI" id="CHEBI:15378"/>
        <dbReference type="ChEBI" id="CHEBI:16526"/>
        <dbReference type="ChEBI" id="CHEBI:17544"/>
        <dbReference type="EC" id="4.2.1.1"/>
    </reaction>
</comment>
<evidence type="ECO:0000256" key="3">
    <source>
        <dbReference type="ARBA" id="ARBA00022723"/>
    </source>
</evidence>
<dbReference type="Proteomes" id="UP000199495">
    <property type="component" value="Unassembled WGS sequence"/>
</dbReference>
<evidence type="ECO:0000256" key="7">
    <source>
        <dbReference type="PIRSR" id="PIRSR601765-1"/>
    </source>
</evidence>
<accession>A0A1G7SBH8</accession>
<dbReference type="PANTHER" id="PTHR11002:SF76">
    <property type="entry name" value="CARBONIC ANHYDRASE"/>
    <property type="match status" value="1"/>
</dbReference>
<feature type="binding site" evidence="7">
    <location>
        <position position="47"/>
    </location>
    <ligand>
        <name>Zn(2+)</name>
        <dbReference type="ChEBI" id="CHEBI:29105"/>
    </ligand>
</feature>
<dbReference type="EC" id="4.2.1.1" evidence="2"/>
<feature type="binding site" evidence="7">
    <location>
        <position position="106"/>
    </location>
    <ligand>
        <name>Zn(2+)</name>
        <dbReference type="ChEBI" id="CHEBI:29105"/>
    </ligand>
</feature>
<dbReference type="Pfam" id="PF00484">
    <property type="entry name" value="Pro_CA"/>
    <property type="match status" value="1"/>
</dbReference>
<dbReference type="SMART" id="SM00947">
    <property type="entry name" value="Pro_CA"/>
    <property type="match status" value="1"/>
</dbReference>
<dbReference type="SUPFAM" id="SSF53056">
    <property type="entry name" value="beta-carbonic anhydrase, cab"/>
    <property type="match status" value="1"/>
</dbReference>
<sequence>MAQVFPSFLLDGYRNFMSGRYATERDRYRSLAEEGQRPRTMVIACCDSRSAPETIFDCGPGELFVIRNVANLVPPNGLDTTFHSTAAALEFGVIHLKVEHIVVMGHGRCGGIAGALATSAGHAPEGDFIGKWLTMVSDMANRVQAQSDLSLSEQQTELERISIRQSVNNLSAFPFVKSRVDDGQLSLHGAWFDISSGELWTMNGDSGDFLRPAA</sequence>
<dbReference type="OrthoDB" id="9797527at2"/>
<keyword evidence="9" id="KW-1185">Reference proteome</keyword>
<dbReference type="GO" id="GO:0004089">
    <property type="term" value="F:carbonate dehydratase activity"/>
    <property type="evidence" value="ECO:0007669"/>
    <property type="project" value="UniProtKB-EC"/>
</dbReference>
<comment type="cofactor">
    <cofactor evidence="7">
        <name>Zn(2+)</name>
        <dbReference type="ChEBI" id="CHEBI:29105"/>
    </cofactor>
    <text evidence="7">Binds 1 zinc ion per subunit.</text>
</comment>
<keyword evidence="3 7" id="KW-0479">Metal-binding</keyword>
<evidence type="ECO:0000256" key="2">
    <source>
        <dbReference type="ARBA" id="ARBA00012925"/>
    </source>
</evidence>
<dbReference type="GO" id="GO:0008270">
    <property type="term" value="F:zinc ion binding"/>
    <property type="evidence" value="ECO:0007669"/>
    <property type="project" value="InterPro"/>
</dbReference>
<dbReference type="InterPro" id="IPR045066">
    <property type="entry name" value="Beta_CA_cladeB"/>
</dbReference>
<evidence type="ECO:0000256" key="4">
    <source>
        <dbReference type="ARBA" id="ARBA00022833"/>
    </source>
</evidence>
<dbReference type="PANTHER" id="PTHR11002">
    <property type="entry name" value="CARBONIC ANHYDRASE"/>
    <property type="match status" value="1"/>
</dbReference>
<feature type="binding site" evidence="7">
    <location>
        <position position="109"/>
    </location>
    <ligand>
        <name>Zn(2+)</name>
        <dbReference type="ChEBI" id="CHEBI:29105"/>
    </ligand>
</feature>
<comment type="similarity">
    <text evidence="1">Belongs to the beta-class carbonic anhydrase family.</text>
</comment>
<evidence type="ECO:0000256" key="5">
    <source>
        <dbReference type="ARBA" id="ARBA00023239"/>
    </source>
</evidence>
<dbReference type="EMBL" id="FNCS01000001">
    <property type="protein sequence ID" value="SDG20252.1"/>
    <property type="molecule type" value="Genomic_DNA"/>
</dbReference>
<evidence type="ECO:0000256" key="6">
    <source>
        <dbReference type="ARBA" id="ARBA00048348"/>
    </source>
</evidence>
<evidence type="ECO:0000313" key="9">
    <source>
        <dbReference type="Proteomes" id="UP000199495"/>
    </source>
</evidence>
<dbReference type="InterPro" id="IPR001765">
    <property type="entry name" value="Carbonic_anhydrase"/>
</dbReference>
<dbReference type="AlphaFoldDB" id="A0A1G7SBH8"/>
<dbReference type="CDD" id="cd00884">
    <property type="entry name" value="beta_CA_cladeB"/>
    <property type="match status" value="1"/>
</dbReference>